<evidence type="ECO:0000256" key="1">
    <source>
        <dbReference type="SAM" id="SignalP"/>
    </source>
</evidence>
<sequence>MVMRRILFLAFLLLSVAQAASAPLVVNIADDFWTWTGAQGWQQRTHWGGNGPPVLSPDGRKIAYASVAEGSLDTSRVTGEATNIWVLDLTTWKATRLTSQPAAISTGQGVMRSTPAWSPDGTSLAWTQRIQRAQDGKRPPETVILARYAFPGGATRVILTAVPDLSGTPGPIGLLWSPAGLVVLGAASSSTAVASTYVLDASGRVVRRLGDEALVSHLTHLGSSVFFGSFFNEEAFYSLTGRGHVLRRPGTFERLVAVRAPERLSVQVWWPAEGRDHTDCALMRSGRRLHTWTCGPAVYGGPVFQDFLDLAYDIAVSPNGGQVAYVVDDTVFVDDGQGARRILALHGRSMSGMVWGPAEFRVP</sequence>
<dbReference type="AlphaFoldDB" id="A0A7W8JXB7"/>
<dbReference type="Gene3D" id="2.120.10.30">
    <property type="entry name" value="TolB, C-terminal domain"/>
    <property type="match status" value="1"/>
</dbReference>
<feature type="chain" id="PRO_5031352184" evidence="1">
    <location>
        <begin position="20"/>
        <end position="363"/>
    </location>
</feature>
<protein>
    <submittedName>
        <fullName evidence="2">Uncharacterized protein</fullName>
    </submittedName>
</protein>
<accession>A0A7W8JXB7</accession>
<evidence type="ECO:0000313" key="3">
    <source>
        <dbReference type="Proteomes" id="UP000552709"/>
    </source>
</evidence>
<reference evidence="2 3" key="1">
    <citation type="submission" date="2020-08" db="EMBL/GenBank/DDBJ databases">
        <title>Genomic Encyclopedia of Type Strains, Phase IV (KMG-IV): sequencing the most valuable type-strain genomes for metagenomic binning, comparative biology and taxonomic classification.</title>
        <authorList>
            <person name="Goeker M."/>
        </authorList>
    </citation>
    <scope>NUCLEOTIDE SEQUENCE [LARGE SCALE GENOMIC DNA]</scope>
    <source>
        <strain evidence="2 3">DSM 27939</strain>
    </source>
</reference>
<keyword evidence="3" id="KW-1185">Reference proteome</keyword>
<dbReference type="RefSeq" id="WP_184132363.1">
    <property type="nucleotide sequence ID" value="NZ_JACHFL010000005.1"/>
</dbReference>
<gene>
    <name evidence="2" type="ORF">HNQ08_002559</name>
</gene>
<dbReference type="InterPro" id="IPR011659">
    <property type="entry name" value="WD40"/>
</dbReference>
<dbReference type="Pfam" id="PF07676">
    <property type="entry name" value="PD40"/>
    <property type="match status" value="2"/>
</dbReference>
<dbReference type="EMBL" id="JACHFL010000005">
    <property type="protein sequence ID" value="MBB5363461.1"/>
    <property type="molecule type" value="Genomic_DNA"/>
</dbReference>
<dbReference type="InterPro" id="IPR011042">
    <property type="entry name" value="6-blade_b-propeller_TolB-like"/>
</dbReference>
<feature type="signal peptide" evidence="1">
    <location>
        <begin position="1"/>
        <end position="19"/>
    </location>
</feature>
<name>A0A7W8JXB7_9DEIO</name>
<evidence type="ECO:0000313" key="2">
    <source>
        <dbReference type="EMBL" id="MBB5363461.1"/>
    </source>
</evidence>
<dbReference type="Proteomes" id="UP000552709">
    <property type="component" value="Unassembled WGS sequence"/>
</dbReference>
<keyword evidence="1" id="KW-0732">Signal</keyword>
<proteinExistence type="predicted"/>
<dbReference type="SUPFAM" id="SSF69304">
    <property type="entry name" value="Tricorn protease N-terminal domain"/>
    <property type="match status" value="1"/>
</dbReference>
<comment type="caution">
    <text evidence="2">The sequence shown here is derived from an EMBL/GenBank/DDBJ whole genome shotgun (WGS) entry which is preliminary data.</text>
</comment>
<organism evidence="2 3">
    <name type="scientific">Deinococcus humi</name>
    <dbReference type="NCBI Taxonomy" id="662880"/>
    <lineage>
        <taxon>Bacteria</taxon>
        <taxon>Thermotogati</taxon>
        <taxon>Deinococcota</taxon>
        <taxon>Deinococci</taxon>
        <taxon>Deinococcales</taxon>
        <taxon>Deinococcaceae</taxon>
        <taxon>Deinococcus</taxon>
    </lineage>
</organism>